<dbReference type="Proteomes" id="UP000235672">
    <property type="component" value="Unassembled WGS sequence"/>
</dbReference>
<dbReference type="EMBL" id="KZ613485">
    <property type="protein sequence ID" value="PMD20456.1"/>
    <property type="molecule type" value="Genomic_DNA"/>
</dbReference>
<organism evidence="1 2">
    <name type="scientific">Hyaloscypha hepaticicola</name>
    <dbReference type="NCBI Taxonomy" id="2082293"/>
    <lineage>
        <taxon>Eukaryota</taxon>
        <taxon>Fungi</taxon>
        <taxon>Dikarya</taxon>
        <taxon>Ascomycota</taxon>
        <taxon>Pezizomycotina</taxon>
        <taxon>Leotiomycetes</taxon>
        <taxon>Helotiales</taxon>
        <taxon>Hyaloscyphaceae</taxon>
        <taxon>Hyaloscypha</taxon>
    </lineage>
</organism>
<evidence type="ECO:0000313" key="1">
    <source>
        <dbReference type="EMBL" id="PMD20456.1"/>
    </source>
</evidence>
<accession>A0A2J6Q2K7</accession>
<dbReference type="AlphaFoldDB" id="A0A2J6Q2K7"/>
<proteinExistence type="predicted"/>
<gene>
    <name evidence="1" type="ORF">NA56DRAFT_181766</name>
</gene>
<keyword evidence="2" id="KW-1185">Reference proteome</keyword>
<reference evidence="1 2" key="1">
    <citation type="submission" date="2016-05" db="EMBL/GenBank/DDBJ databases">
        <title>A degradative enzymes factory behind the ericoid mycorrhizal symbiosis.</title>
        <authorList>
            <consortium name="DOE Joint Genome Institute"/>
            <person name="Martino E."/>
            <person name="Morin E."/>
            <person name="Grelet G."/>
            <person name="Kuo A."/>
            <person name="Kohler A."/>
            <person name="Daghino S."/>
            <person name="Barry K."/>
            <person name="Choi C."/>
            <person name="Cichocki N."/>
            <person name="Clum A."/>
            <person name="Copeland A."/>
            <person name="Hainaut M."/>
            <person name="Haridas S."/>
            <person name="Labutti K."/>
            <person name="Lindquist E."/>
            <person name="Lipzen A."/>
            <person name="Khouja H.-R."/>
            <person name="Murat C."/>
            <person name="Ohm R."/>
            <person name="Olson A."/>
            <person name="Spatafora J."/>
            <person name="Veneault-Fourrey C."/>
            <person name="Henrissat B."/>
            <person name="Grigoriev I."/>
            <person name="Martin F."/>
            <person name="Perotto S."/>
        </authorList>
    </citation>
    <scope>NUCLEOTIDE SEQUENCE [LARGE SCALE GENOMIC DNA]</scope>
    <source>
        <strain evidence="1 2">UAMH 7357</strain>
    </source>
</reference>
<name>A0A2J6Q2K7_9HELO</name>
<protein>
    <submittedName>
        <fullName evidence="1">Uncharacterized protein</fullName>
    </submittedName>
</protein>
<sequence>MMCERSLKAPPSLQQLHITITLIIAVNITSKISSSLSAHIGTNKVAFRPEPSPHPPSDHSQLQVYSIDLQRAQCIHPILQHVCGNSDATLSHPVGYIQRRMWTFDSTRFSSKLFMPTSQATQRYVQKFCKHGTIKDYCAWNTRARIWATAASQICNESMRLWIMSTDC</sequence>
<evidence type="ECO:0000313" key="2">
    <source>
        <dbReference type="Proteomes" id="UP000235672"/>
    </source>
</evidence>